<sequence length="28" mass="3175">MFNSYRSDVGQFQFSGCWCGHISIIFGS</sequence>
<proteinExistence type="predicted"/>
<protein>
    <submittedName>
        <fullName evidence="1">Uncharacterized protein</fullName>
    </submittedName>
</protein>
<name>A0A0A8ZI10_ARUDO</name>
<reference evidence="1" key="2">
    <citation type="journal article" date="2015" name="Data Brief">
        <title>Shoot transcriptome of the giant reed, Arundo donax.</title>
        <authorList>
            <person name="Barrero R.A."/>
            <person name="Guerrero F.D."/>
            <person name="Moolhuijzen P."/>
            <person name="Goolsby J.A."/>
            <person name="Tidwell J."/>
            <person name="Bellgard S.E."/>
            <person name="Bellgard M.I."/>
        </authorList>
    </citation>
    <scope>NUCLEOTIDE SEQUENCE</scope>
    <source>
        <tissue evidence="1">Shoot tissue taken approximately 20 cm above the soil surface</tissue>
    </source>
</reference>
<reference evidence="1" key="1">
    <citation type="submission" date="2014-09" db="EMBL/GenBank/DDBJ databases">
        <authorList>
            <person name="Magalhaes I.L.F."/>
            <person name="Oliveira U."/>
            <person name="Santos F.R."/>
            <person name="Vidigal T.H.D.A."/>
            <person name="Brescovit A.D."/>
            <person name="Santos A.J."/>
        </authorList>
    </citation>
    <scope>NUCLEOTIDE SEQUENCE</scope>
    <source>
        <tissue evidence="1">Shoot tissue taken approximately 20 cm above the soil surface</tissue>
    </source>
</reference>
<accession>A0A0A8ZI10</accession>
<organism evidence="1">
    <name type="scientific">Arundo donax</name>
    <name type="common">Giant reed</name>
    <name type="synonym">Donax arundinaceus</name>
    <dbReference type="NCBI Taxonomy" id="35708"/>
    <lineage>
        <taxon>Eukaryota</taxon>
        <taxon>Viridiplantae</taxon>
        <taxon>Streptophyta</taxon>
        <taxon>Embryophyta</taxon>
        <taxon>Tracheophyta</taxon>
        <taxon>Spermatophyta</taxon>
        <taxon>Magnoliopsida</taxon>
        <taxon>Liliopsida</taxon>
        <taxon>Poales</taxon>
        <taxon>Poaceae</taxon>
        <taxon>PACMAD clade</taxon>
        <taxon>Arundinoideae</taxon>
        <taxon>Arundineae</taxon>
        <taxon>Arundo</taxon>
    </lineage>
</organism>
<evidence type="ECO:0000313" key="1">
    <source>
        <dbReference type="EMBL" id="JAD37328.1"/>
    </source>
</evidence>
<dbReference type="AlphaFoldDB" id="A0A0A8ZI10"/>
<dbReference type="EMBL" id="GBRH01260567">
    <property type="protein sequence ID" value="JAD37328.1"/>
    <property type="molecule type" value="Transcribed_RNA"/>
</dbReference>